<evidence type="ECO:0000313" key="2">
    <source>
        <dbReference type="Proteomes" id="UP000887565"/>
    </source>
</evidence>
<keyword evidence="2" id="KW-1185">Reference proteome</keyword>
<dbReference type="WBParaSite" id="nRc.2.0.1.t43019-RA">
    <property type="protein sequence ID" value="nRc.2.0.1.t43019-RA"/>
    <property type="gene ID" value="nRc.2.0.1.g43019"/>
</dbReference>
<protein>
    <submittedName>
        <fullName evidence="3">Uncharacterized protein</fullName>
    </submittedName>
</protein>
<evidence type="ECO:0000313" key="3">
    <source>
        <dbReference type="WBParaSite" id="nRc.2.0.1.t43019-RA"/>
    </source>
</evidence>
<sequence>MKKNGLINIEILLIAEHRRYANDIASDFAAFFLPLASRVAVAAFNCAGILIRPSRGRQIQTGHCLDTRRKEAYLCNAGWTN</sequence>
<feature type="transmembrane region" description="Helical" evidence="1">
    <location>
        <begin position="28"/>
        <end position="51"/>
    </location>
</feature>
<accession>A0A915KX27</accession>
<proteinExistence type="predicted"/>
<dbReference type="AlphaFoldDB" id="A0A915KX27"/>
<keyword evidence="1" id="KW-0472">Membrane</keyword>
<organism evidence="2 3">
    <name type="scientific">Romanomermis culicivorax</name>
    <name type="common">Nematode worm</name>
    <dbReference type="NCBI Taxonomy" id="13658"/>
    <lineage>
        <taxon>Eukaryota</taxon>
        <taxon>Metazoa</taxon>
        <taxon>Ecdysozoa</taxon>
        <taxon>Nematoda</taxon>
        <taxon>Enoplea</taxon>
        <taxon>Dorylaimia</taxon>
        <taxon>Mermithida</taxon>
        <taxon>Mermithoidea</taxon>
        <taxon>Mermithidae</taxon>
        <taxon>Romanomermis</taxon>
    </lineage>
</organism>
<evidence type="ECO:0000256" key="1">
    <source>
        <dbReference type="SAM" id="Phobius"/>
    </source>
</evidence>
<keyword evidence="1" id="KW-0812">Transmembrane</keyword>
<dbReference type="Proteomes" id="UP000887565">
    <property type="component" value="Unplaced"/>
</dbReference>
<reference evidence="3" key="1">
    <citation type="submission" date="2022-11" db="UniProtKB">
        <authorList>
            <consortium name="WormBaseParasite"/>
        </authorList>
    </citation>
    <scope>IDENTIFICATION</scope>
</reference>
<name>A0A915KX27_ROMCU</name>
<keyword evidence="1" id="KW-1133">Transmembrane helix</keyword>